<dbReference type="Pfam" id="PF21106">
    <property type="entry name" value="YtxK_like"/>
    <property type="match status" value="1"/>
</dbReference>
<sequence length="328" mass="37262">MEASKTEQLYTWLDEVVTIISKDIDYPYIELLPLAGSILFEQAIPEQHSDGVRSALTDKLKVISLDEYTKEEIRKAIQLAILKAMKGYTQQQHYITPDSVAIFMGYLLEKVVPKKEGIRLFDPVTGTANLLTAVINQLDKPVEAYGSDVDRTLLELSLMNANLQQTEIELFHQDSLQPFLLEPVDSVIADLPVGYYPNDTQAEGYQLKAQSGHSYSHHLLIEQSVNYMKPGGYGLFLIPNFLFEGDQAEQLHVYLQQHTHIVGVLQLPDSMFKNERFGKSIFIVQKKAEHTKPPKEALIVSLPSFSNARAMNDIVIKINKWFNEYRAF</sequence>
<dbReference type="GO" id="GO:0003677">
    <property type="term" value="F:DNA binding"/>
    <property type="evidence" value="ECO:0007669"/>
    <property type="project" value="InterPro"/>
</dbReference>
<evidence type="ECO:0000259" key="2">
    <source>
        <dbReference type="Pfam" id="PF21106"/>
    </source>
</evidence>
<protein>
    <submittedName>
        <fullName evidence="3">DNA-methyltransferase</fullName>
    </submittedName>
</protein>
<dbReference type="PANTHER" id="PTHR41313">
    <property type="entry name" value="ADENINE-SPECIFIC METHYLTRANSFERASE"/>
    <property type="match status" value="1"/>
</dbReference>
<dbReference type="GO" id="GO:0008170">
    <property type="term" value="F:N-methyltransferase activity"/>
    <property type="evidence" value="ECO:0007669"/>
    <property type="project" value="InterPro"/>
</dbReference>
<gene>
    <name evidence="3" type="ORF">N784_02005</name>
</gene>
<dbReference type="InterPro" id="IPR048375">
    <property type="entry name" value="YtxK-like_N"/>
</dbReference>
<dbReference type="Pfam" id="PF02384">
    <property type="entry name" value="N6_Mtase"/>
    <property type="match status" value="1"/>
</dbReference>
<dbReference type="OrthoDB" id="9788159at2"/>
<comment type="caution">
    <text evidence="3">The sequence shown here is derived from an EMBL/GenBank/DDBJ whole genome shotgun (WGS) entry which is preliminary data.</text>
</comment>
<dbReference type="GO" id="GO:0032259">
    <property type="term" value="P:methylation"/>
    <property type="evidence" value="ECO:0007669"/>
    <property type="project" value="UniProtKB-KW"/>
</dbReference>
<organism evidence="3 4">
    <name type="scientific">Pontibacillus litoralis JSM 072002</name>
    <dbReference type="NCBI Taxonomy" id="1385512"/>
    <lineage>
        <taxon>Bacteria</taxon>
        <taxon>Bacillati</taxon>
        <taxon>Bacillota</taxon>
        <taxon>Bacilli</taxon>
        <taxon>Bacillales</taxon>
        <taxon>Bacillaceae</taxon>
        <taxon>Pontibacillus</taxon>
    </lineage>
</organism>
<dbReference type="STRING" id="1385512.N784_02005"/>
<dbReference type="Proteomes" id="UP000030401">
    <property type="component" value="Unassembled WGS sequence"/>
</dbReference>
<dbReference type="Gene3D" id="1.10.150.470">
    <property type="match status" value="1"/>
</dbReference>
<keyword evidence="4" id="KW-1185">Reference proteome</keyword>
<dbReference type="PIRSF" id="PIRSF026567">
    <property type="entry name" value="Adenine_mtase_bact_prd"/>
    <property type="match status" value="1"/>
</dbReference>
<dbReference type="PANTHER" id="PTHR41313:SF1">
    <property type="entry name" value="DNA METHYLASE ADENINE-SPECIFIC DOMAIN-CONTAINING PROTEIN"/>
    <property type="match status" value="1"/>
</dbReference>
<dbReference type="RefSeq" id="WP_036831496.1">
    <property type="nucleotide sequence ID" value="NZ_AVPG01000001.1"/>
</dbReference>
<keyword evidence="3" id="KW-0489">Methyltransferase</keyword>
<keyword evidence="3" id="KW-0808">Transferase</keyword>
<dbReference type="AlphaFoldDB" id="A0A0A5GAT4"/>
<evidence type="ECO:0000259" key="1">
    <source>
        <dbReference type="Pfam" id="PF02384"/>
    </source>
</evidence>
<feature type="domain" description="DNA methylase adenine-specific" evidence="1">
    <location>
        <begin position="93"/>
        <end position="290"/>
    </location>
</feature>
<feature type="domain" description="YtxK-like N-terminal helical" evidence="2">
    <location>
        <begin position="7"/>
        <end position="85"/>
    </location>
</feature>
<evidence type="ECO:0000313" key="4">
    <source>
        <dbReference type="Proteomes" id="UP000030401"/>
    </source>
</evidence>
<accession>A0A0A5GAT4</accession>
<name>A0A0A5GAT4_9BACI</name>
<dbReference type="CDD" id="cd02440">
    <property type="entry name" value="AdoMet_MTases"/>
    <property type="match status" value="1"/>
</dbReference>
<dbReference type="eggNOG" id="COG0827">
    <property type="taxonomic scope" value="Bacteria"/>
</dbReference>
<dbReference type="Gene3D" id="3.40.50.150">
    <property type="entry name" value="Vaccinia Virus protein VP39"/>
    <property type="match status" value="1"/>
</dbReference>
<reference evidence="3 4" key="1">
    <citation type="submission" date="2013-08" db="EMBL/GenBank/DDBJ databases">
        <authorList>
            <person name="Huang J."/>
            <person name="Wang G."/>
        </authorList>
    </citation>
    <scope>NUCLEOTIDE SEQUENCE [LARGE SCALE GENOMIC DNA]</scope>
    <source>
        <strain evidence="3 4">JSM 072002</strain>
    </source>
</reference>
<dbReference type="InterPro" id="IPR052933">
    <property type="entry name" value="DNA_Protect_Modify"/>
</dbReference>
<dbReference type="InterPro" id="IPR029063">
    <property type="entry name" value="SAM-dependent_MTases_sf"/>
</dbReference>
<dbReference type="SUPFAM" id="SSF53335">
    <property type="entry name" value="S-adenosyl-L-methionine-dependent methyltransferases"/>
    <property type="match status" value="1"/>
</dbReference>
<dbReference type="EMBL" id="AVPG01000001">
    <property type="protein sequence ID" value="KGX89124.1"/>
    <property type="molecule type" value="Genomic_DNA"/>
</dbReference>
<dbReference type="InterPro" id="IPR003356">
    <property type="entry name" value="DNA_methylase_A-5"/>
</dbReference>
<evidence type="ECO:0000313" key="3">
    <source>
        <dbReference type="EMBL" id="KGX89124.1"/>
    </source>
</evidence>
<proteinExistence type="predicted"/>
<dbReference type="InterPro" id="IPR016843">
    <property type="entry name" value="S-AdoMet-dep_Ade-MeTrfase_prd"/>
</dbReference>